<evidence type="ECO:0000313" key="4">
    <source>
        <dbReference type="EMBL" id="MPY58436.1"/>
    </source>
</evidence>
<comment type="caution">
    <text evidence="4">The sequence shown here is derived from an EMBL/GenBank/DDBJ whole genome shotgun (WGS) entry which is preliminary data.</text>
</comment>
<dbReference type="OrthoDB" id="9805663at2"/>
<dbReference type="PANTHER" id="PTHR43205">
    <property type="entry name" value="PROSTAGLANDIN REDUCTASE"/>
    <property type="match status" value="1"/>
</dbReference>
<feature type="region of interest" description="Disordered" evidence="2">
    <location>
        <begin position="1"/>
        <end position="25"/>
    </location>
</feature>
<dbReference type="InterPro" id="IPR045010">
    <property type="entry name" value="MDR_fam"/>
</dbReference>
<name>A0A5N8XH93_9ACTN</name>
<proteinExistence type="predicted"/>
<dbReference type="SUPFAM" id="SSF50129">
    <property type="entry name" value="GroES-like"/>
    <property type="match status" value="2"/>
</dbReference>
<dbReference type="RefSeq" id="WP_152771982.1">
    <property type="nucleotide sequence ID" value="NZ_VJZC01000085.1"/>
</dbReference>
<evidence type="ECO:0000259" key="3">
    <source>
        <dbReference type="SMART" id="SM00829"/>
    </source>
</evidence>
<dbReference type="SUPFAM" id="SSF51735">
    <property type="entry name" value="NAD(P)-binding Rossmann-fold domains"/>
    <property type="match status" value="1"/>
</dbReference>
<organism evidence="4 5">
    <name type="scientific">Streptomyces spongiae</name>
    <dbReference type="NCBI Taxonomy" id="565072"/>
    <lineage>
        <taxon>Bacteria</taxon>
        <taxon>Bacillati</taxon>
        <taxon>Actinomycetota</taxon>
        <taxon>Actinomycetes</taxon>
        <taxon>Kitasatosporales</taxon>
        <taxon>Streptomycetaceae</taxon>
        <taxon>Streptomyces</taxon>
    </lineage>
</organism>
<dbReference type="Gene3D" id="3.90.180.10">
    <property type="entry name" value="Medium-chain alcohol dehydrogenases, catalytic domain"/>
    <property type="match status" value="1"/>
</dbReference>
<accession>A0A5N8XH93</accession>
<dbReference type="Gene3D" id="3.40.50.720">
    <property type="entry name" value="NAD(P)-binding Rossmann-like Domain"/>
    <property type="match status" value="1"/>
</dbReference>
<feature type="domain" description="Enoyl reductase (ER)" evidence="3">
    <location>
        <begin position="24"/>
        <end position="336"/>
    </location>
</feature>
<dbReference type="Proteomes" id="UP000400924">
    <property type="component" value="Unassembled WGS sequence"/>
</dbReference>
<evidence type="ECO:0000313" key="5">
    <source>
        <dbReference type="Proteomes" id="UP000400924"/>
    </source>
</evidence>
<dbReference type="SMART" id="SM00829">
    <property type="entry name" value="PKS_ER"/>
    <property type="match status" value="1"/>
</dbReference>
<dbReference type="InterPro" id="IPR041694">
    <property type="entry name" value="ADH_N_2"/>
</dbReference>
<dbReference type="CDD" id="cd05288">
    <property type="entry name" value="PGDH"/>
    <property type="match status" value="1"/>
</dbReference>
<dbReference type="FunFam" id="3.40.50.720:FF:000121">
    <property type="entry name" value="Prostaglandin reductase 2"/>
    <property type="match status" value="1"/>
</dbReference>
<dbReference type="InterPro" id="IPR013149">
    <property type="entry name" value="ADH-like_C"/>
</dbReference>
<dbReference type="Pfam" id="PF16884">
    <property type="entry name" value="ADH_N_2"/>
    <property type="match status" value="1"/>
</dbReference>
<dbReference type="EMBL" id="VJZC01000085">
    <property type="protein sequence ID" value="MPY58436.1"/>
    <property type="molecule type" value="Genomic_DNA"/>
</dbReference>
<keyword evidence="5" id="KW-1185">Reference proteome</keyword>
<dbReference type="InterPro" id="IPR036291">
    <property type="entry name" value="NAD(P)-bd_dom_sf"/>
</dbReference>
<keyword evidence="1" id="KW-0560">Oxidoreductase</keyword>
<dbReference type="Pfam" id="PF00107">
    <property type="entry name" value="ADH_zinc_N"/>
    <property type="match status" value="1"/>
</dbReference>
<reference evidence="4 5" key="1">
    <citation type="submission" date="2019-07" db="EMBL/GenBank/DDBJ databases">
        <title>New species of Amycolatopsis and Streptomyces.</title>
        <authorList>
            <person name="Duangmal K."/>
            <person name="Teo W.F.A."/>
            <person name="Lipun K."/>
        </authorList>
    </citation>
    <scope>NUCLEOTIDE SEQUENCE [LARGE SCALE GENOMIC DNA]</scope>
    <source>
        <strain evidence="4 5">NBRC 106415</strain>
    </source>
</reference>
<dbReference type="PANTHER" id="PTHR43205:SF7">
    <property type="entry name" value="PROSTAGLANDIN REDUCTASE 1"/>
    <property type="match status" value="1"/>
</dbReference>
<evidence type="ECO:0000256" key="1">
    <source>
        <dbReference type="ARBA" id="ARBA00023002"/>
    </source>
</evidence>
<dbReference type="InterPro" id="IPR011032">
    <property type="entry name" value="GroES-like_sf"/>
</dbReference>
<evidence type="ECO:0000256" key="2">
    <source>
        <dbReference type="SAM" id="MobiDB-lite"/>
    </source>
</evidence>
<protein>
    <submittedName>
        <fullName evidence="4">NADP-dependent oxidoreductase</fullName>
    </submittedName>
</protein>
<dbReference type="GO" id="GO:0016628">
    <property type="term" value="F:oxidoreductase activity, acting on the CH-CH group of donors, NAD or NADP as acceptor"/>
    <property type="evidence" value="ECO:0007669"/>
    <property type="project" value="InterPro"/>
</dbReference>
<dbReference type="AlphaFoldDB" id="A0A5N8XH93"/>
<gene>
    <name evidence="4" type="ORF">FNH08_15035</name>
</gene>
<dbReference type="InterPro" id="IPR020843">
    <property type="entry name" value="ER"/>
</dbReference>
<sequence>MSEQTLPTTAHAWHLDTRPAGRPTTSNFSLREVALPTPGAGQLLIANEYLSVDPYMRGRMSDKKSYIEPYDVDAPMDGPAVGRVLVSNAEGFAPGDHVVHVLGWRDYAILDAAGAQKVDPNLAPLPAYLGVLGVPGLTAYIGLERFAKIKEGDTVFVSGAAGAVGTQAGQIAKLKGAGLVIGSAGSDQKVKLLIEEYGYDVAFNYKNGPVAEQLAKAAPEGIDVFFDNVGGEHLEAAIGALKLHARIVLCGMVSQYNDEKVVGPRNLWNLSVTRSDILAFMVSEELDLQPDFVREVGGWLAEGKLRYRETVRNGLENTLDAFLAMMRGENIGKMIVKL</sequence>